<evidence type="ECO:0000313" key="3">
    <source>
        <dbReference type="Proteomes" id="UP000178873"/>
    </source>
</evidence>
<sequence length="307" mass="36534">MDTFINHVWNISNSLSSEYNLDVQWFFVIYLISFAPFYFGYFLMAYGTTRNLKFTDLIHLRFRHKLQWHSYSNWGLFIHLFGRVMPYVYILIIGRNLPLWVYFLIVSIIGFSVGYLLYKILQKGNRSETKNDFSVIKKDNISDPVEIETIWEIYNHTFEKVNRLSPCRQSFDHDHFVEALRDSTIHKYLLQSTVDGTVGIGLITNDFKNAPWISSDYFKAHFPEAFAKNTIYYFLGLAIKEHFRARRLSLLLIEDIIDEIPHDAIMGFDHSRNINPLLHHFTKVVRQARSLMRTHIDRQHYHIVQRK</sequence>
<dbReference type="AlphaFoldDB" id="A0A1G2M5C0"/>
<feature type="transmembrane region" description="Helical" evidence="1">
    <location>
        <begin position="71"/>
        <end position="93"/>
    </location>
</feature>
<keyword evidence="1" id="KW-0812">Transmembrane</keyword>
<accession>A0A1G2M5C0</accession>
<protein>
    <submittedName>
        <fullName evidence="2">Uncharacterized protein</fullName>
    </submittedName>
</protein>
<organism evidence="2 3">
    <name type="scientific">Candidatus Taylorbacteria bacterium RIFCSPHIGHO2_01_FULL_46_22b</name>
    <dbReference type="NCBI Taxonomy" id="1802301"/>
    <lineage>
        <taxon>Bacteria</taxon>
        <taxon>Candidatus Tayloriibacteriota</taxon>
    </lineage>
</organism>
<dbReference type="Proteomes" id="UP000178873">
    <property type="component" value="Unassembled WGS sequence"/>
</dbReference>
<proteinExistence type="predicted"/>
<feature type="transmembrane region" description="Helical" evidence="1">
    <location>
        <begin position="23"/>
        <end position="44"/>
    </location>
</feature>
<keyword evidence="1" id="KW-1133">Transmembrane helix</keyword>
<dbReference type="EMBL" id="MHRF01000007">
    <property type="protein sequence ID" value="OHA18309.1"/>
    <property type="molecule type" value="Genomic_DNA"/>
</dbReference>
<gene>
    <name evidence="2" type="ORF">A2664_02500</name>
</gene>
<keyword evidence="1" id="KW-0472">Membrane</keyword>
<name>A0A1G2M5C0_9BACT</name>
<evidence type="ECO:0000313" key="2">
    <source>
        <dbReference type="EMBL" id="OHA18309.1"/>
    </source>
</evidence>
<comment type="caution">
    <text evidence="2">The sequence shown here is derived from an EMBL/GenBank/DDBJ whole genome shotgun (WGS) entry which is preliminary data.</text>
</comment>
<evidence type="ECO:0000256" key="1">
    <source>
        <dbReference type="SAM" id="Phobius"/>
    </source>
</evidence>
<dbReference type="STRING" id="1802301.A2664_02500"/>
<feature type="transmembrane region" description="Helical" evidence="1">
    <location>
        <begin position="99"/>
        <end position="118"/>
    </location>
</feature>
<reference evidence="2 3" key="1">
    <citation type="journal article" date="2016" name="Nat. Commun.">
        <title>Thousands of microbial genomes shed light on interconnected biogeochemical processes in an aquifer system.</title>
        <authorList>
            <person name="Anantharaman K."/>
            <person name="Brown C.T."/>
            <person name="Hug L.A."/>
            <person name="Sharon I."/>
            <person name="Castelle C.J."/>
            <person name="Probst A.J."/>
            <person name="Thomas B.C."/>
            <person name="Singh A."/>
            <person name="Wilkins M.J."/>
            <person name="Karaoz U."/>
            <person name="Brodie E.L."/>
            <person name="Williams K.H."/>
            <person name="Hubbard S.S."/>
            <person name="Banfield J.F."/>
        </authorList>
    </citation>
    <scope>NUCLEOTIDE SEQUENCE [LARGE SCALE GENOMIC DNA]</scope>
</reference>